<dbReference type="Proteomes" id="UP001595868">
    <property type="component" value="Unassembled WGS sequence"/>
</dbReference>
<feature type="transmembrane region" description="Helical" evidence="2">
    <location>
        <begin position="61"/>
        <end position="82"/>
    </location>
</feature>
<keyword evidence="2" id="KW-1133">Transmembrane helix</keyword>
<dbReference type="RefSeq" id="WP_377545845.1">
    <property type="nucleotide sequence ID" value="NZ_JBHSBN010000008.1"/>
</dbReference>
<protein>
    <submittedName>
        <fullName evidence="3">Uncharacterized protein</fullName>
    </submittedName>
</protein>
<evidence type="ECO:0000256" key="1">
    <source>
        <dbReference type="SAM" id="MobiDB-lite"/>
    </source>
</evidence>
<keyword evidence="4" id="KW-1185">Reference proteome</keyword>
<reference evidence="4" key="1">
    <citation type="journal article" date="2019" name="Int. J. Syst. Evol. Microbiol.">
        <title>The Global Catalogue of Microorganisms (GCM) 10K type strain sequencing project: providing services to taxonomists for standard genome sequencing and annotation.</title>
        <authorList>
            <consortium name="The Broad Institute Genomics Platform"/>
            <consortium name="The Broad Institute Genome Sequencing Center for Infectious Disease"/>
            <person name="Wu L."/>
            <person name="Ma J."/>
        </authorList>
    </citation>
    <scope>NUCLEOTIDE SEQUENCE [LARGE SCALE GENOMIC DNA]</scope>
    <source>
        <strain evidence="4">2902at01</strain>
    </source>
</reference>
<sequence length="128" mass="13445">MTEPSQPADADRSVTARPLEPRPAPAAAQPSEAGPAQPAPRPMGDQRTPAKRASDKLKDGLVFAALGAGLVILTCVGIGFLVGHDFPGVKLVGFLSLCLLALGLFGFVLGVFWTVQGILWSVKARRDR</sequence>
<gene>
    <name evidence="3" type="ORF">ACFOX0_14915</name>
</gene>
<evidence type="ECO:0000313" key="4">
    <source>
        <dbReference type="Proteomes" id="UP001595868"/>
    </source>
</evidence>
<evidence type="ECO:0000256" key="2">
    <source>
        <dbReference type="SAM" id="Phobius"/>
    </source>
</evidence>
<feature type="region of interest" description="Disordered" evidence="1">
    <location>
        <begin position="1"/>
        <end position="53"/>
    </location>
</feature>
<keyword evidence="2" id="KW-0472">Membrane</keyword>
<dbReference type="EMBL" id="JBHSBN010000008">
    <property type="protein sequence ID" value="MFC4107211.1"/>
    <property type="molecule type" value="Genomic_DNA"/>
</dbReference>
<feature type="compositionally biased region" description="Low complexity" evidence="1">
    <location>
        <begin position="25"/>
        <end position="36"/>
    </location>
</feature>
<keyword evidence="2" id="KW-0812">Transmembrane</keyword>
<evidence type="ECO:0000313" key="3">
    <source>
        <dbReference type="EMBL" id="MFC4107211.1"/>
    </source>
</evidence>
<comment type="caution">
    <text evidence="3">The sequence shown here is derived from an EMBL/GenBank/DDBJ whole genome shotgun (WGS) entry which is preliminary data.</text>
</comment>
<accession>A0ABV8KM83</accession>
<name>A0ABV8KM83_9ACTN</name>
<proteinExistence type="predicted"/>
<feature type="transmembrane region" description="Helical" evidence="2">
    <location>
        <begin position="94"/>
        <end position="122"/>
    </location>
</feature>
<organism evidence="3 4">
    <name type="scientific">Micromonospora zhanjiangensis</name>
    <dbReference type="NCBI Taxonomy" id="1522057"/>
    <lineage>
        <taxon>Bacteria</taxon>
        <taxon>Bacillati</taxon>
        <taxon>Actinomycetota</taxon>
        <taxon>Actinomycetes</taxon>
        <taxon>Micromonosporales</taxon>
        <taxon>Micromonosporaceae</taxon>
        <taxon>Micromonospora</taxon>
    </lineage>
</organism>